<name>F0J7N2_ACIMA</name>
<dbReference type="HOGENOM" id="CLU_2857457_0_0_5"/>
<evidence type="ECO:0000313" key="1">
    <source>
        <dbReference type="EMBL" id="BAJ83099.1"/>
    </source>
</evidence>
<keyword evidence="1" id="KW-0614">Plasmid</keyword>
<protein>
    <submittedName>
        <fullName evidence="1">Arsenite oxidase large subunit</fullName>
    </submittedName>
</protein>
<keyword evidence="2" id="KW-1185">Reference proteome</keyword>
<evidence type="ECO:0000313" key="2">
    <source>
        <dbReference type="Proteomes" id="UP000007100"/>
    </source>
</evidence>
<proteinExistence type="predicted"/>
<gene>
    <name evidence="1" type="ordered locus">ACMV_P2_00190</name>
</gene>
<organism evidence="1 2">
    <name type="scientific">Acidiphilium multivorum (strain DSM 11245 / JCM 8867 / NBRC 100883 / AIU 301)</name>
    <dbReference type="NCBI Taxonomy" id="926570"/>
    <lineage>
        <taxon>Bacteria</taxon>
        <taxon>Pseudomonadati</taxon>
        <taxon>Pseudomonadota</taxon>
        <taxon>Alphaproteobacteria</taxon>
        <taxon>Acetobacterales</taxon>
        <taxon>Acidocellaceae</taxon>
        <taxon>Acidiphilium</taxon>
    </lineage>
</organism>
<dbReference type="KEGG" id="amv:ACMV_P2_00190"/>
<dbReference type="Proteomes" id="UP000007100">
    <property type="component" value="Plasmid pACMV2"/>
</dbReference>
<geneLocation type="plasmid" evidence="1 2">
    <name>pACMV2</name>
</geneLocation>
<dbReference type="InterPro" id="IPR009010">
    <property type="entry name" value="Asp_de-COase-like_dom_sf"/>
</dbReference>
<sequence>MPPGTVFALMYHWLGTSNSLTSPYTDPMSTNPWYKGTRVGIRKLSGGLASVVATTSYRQTNTFT</sequence>
<dbReference type="SUPFAM" id="SSF50692">
    <property type="entry name" value="ADC-like"/>
    <property type="match status" value="1"/>
</dbReference>
<dbReference type="EMBL" id="AP012037">
    <property type="protein sequence ID" value="BAJ83099.1"/>
    <property type="molecule type" value="Genomic_DNA"/>
</dbReference>
<dbReference type="Gene3D" id="2.40.40.20">
    <property type="match status" value="1"/>
</dbReference>
<dbReference type="AlphaFoldDB" id="F0J7N2"/>
<reference evidence="1 2" key="1">
    <citation type="submission" date="2010-12" db="EMBL/GenBank/DDBJ databases">
        <title>Whole genome sequence of Acidiphilium multivorum AIU301.</title>
        <authorList>
            <person name="Narita-Yamada S."/>
            <person name="Nakamura S."/>
            <person name="Ito N."/>
            <person name="Takarada H."/>
            <person name="Katano Y."/>
            <person name="Nakazawa H."/>
            <person name="Hosoyama A."/>
            <person name="Yamada R."/>
            <person name="Fujita N."/>
        </authorList>
    </citation>
    <scope>NUCLEOTIDE SEQUENCE [LARGE SCALE GENOMIC DNA]</scope>
    <source>
        <strain evidence="2">DSM 11245 / JCM 8867 / AIU301</strain>
        <plasmid evidence="1 2">pACMV2</plasmid>
    </source>
</reference>
<accession>F0J7N2</accession>